<comment type="caution">
    <text evidence="1">The sequence shown here is derived from an EMBL/GenBank/DDBJ whole genome shotgun (WGS) entry which is preliminary data.</text>
</comment>
<name>A0ABN3U9W9_9ACTN</name>
<keyword evidence="2" id="KW-1185">Reference proteome</keyword>
<protein>
    <recommendedName>
        <fullName evidence="3">AlpA family transcriptional regulator</fullName>
    </recommendedName>
</protein>
<evidence type="ECO:0008006" key="3">
    <source>
        <dbReference type="Google" id="ProtNLM"/>
    </source>
</evidence>
<dbReference type="InterPro" id="IPR009061">
    <property type="entry name" value="DNA-bd_dom_put_sf"/>
</dbReference>
<proteinExistence type="predicted"/>
<evidence type="ECO:0000313" key="2">
    <source>
        <dbReference type="Proteomes" id="UP001501842"/>
    </source>
</evidence>
<reference evidence="1 2" key="1">
    <citation type="journal article" date="2019" name="Int. J. Syst. Evol. Microbiol.">
        <title>The Global Catalogue of Microorganisms (GCM) 10K type strain sequencing project: providing services to taxonomists for standard genome sequencing and annotation.</title>
        <authorList>
            <consortium name="The Broad Institute Genomics Platform"/>
            <consortium name="The Broad Institute Genome Sequencing Center for Infectious Disease"/>
            <person name="Wu L."/>
            <person name="Ma J."/>
        </authorList>
    </citation>
    <scope>NUCLEOTIDE SEQUENCE [LARGE SCALE GENOMIC DNA]</scope>
    <source>
        <strain evidence="1 2">JCM 8201</strain>
    </source>
</reference>
<dbReference type="SUPFAM" id="SSF46955">
    <property type="entry name" value="Putative DNA-binding domain"/>
    <property type="match status" value="1"/>
</dbReference>
<dbReference type="Proteomes" id="UP001501842">
    <property type="component" value="Unassembled WGS sequence"/>
</dbReference>
<accession>A0ABN3U9W9</accession>
<dbReference type="EMBL" id="BAAATZ010000012">
    <property type="protein sequence ID" value="GAA2726781.1"/>
    <property type="molecule type" value="Genomic_DNA"/>
</dbReference>
<organism evidence="1 2">
    <name type="scientific">Actinocorallia aurantiaca</name>
    <dbReference type="NCBI Taxonomy" id="46204"/>
    <lineage>
        <taxon>Bacteria</taxon>
        <taxon>Bacillati</taxon>
        <taxon>Actinomycetota</taxon>
        <taxon>Actinomycetes</taxon>
        <taxon>Streptosporangiales</taxon>
        <taxon>Thermomonosporaceae</taxon>
        <taxon>Actinocorallia</taxon>
    </lineage>
</organism>
<sequence>MVSNSFLSVDGMVSELDISRSALYRWFATGRGLKVIRLPNGAIGIRRSDLEEWLCTLESPRKA</sequence>
<gene>
    <name evidence="1" type="ORF">GCM10010439_30450</name>
</gene>
<evidence type="ECO:0000313" key="1">
    <source>
        <dbReference type="EMBL" id="GAA2726781.1"/>
    </source>
</evidence>